<keyword evidence="17" id="KW-1185">Reference proteome</keyword>
<dbReference type="Proteomes" id="UP000195442">
    <property type="component" value="Unassembled WGS sequence"/>
</dbReference>
<keyword evidence="6 14" id="KW-0489">Methyltransferase</keyword>
<evidence type="ECO:0000256" key="10">
    <source>
        <dbReference type="ARBA" id="ARBA00022723"/>
    </source>
</evidence>
<dbReference type="Pfam" id="PF04055">
    <property type="entry name" value="Radical_SAM"/>
    <property type="match status" value="1"/>
</dbReference>
<dbReference type="InterPro" id="IPR058240">
    <property type="entry name" value="rSAM_sf"/>
</dbReference>
<evidence type="ECO:0000313" key="17">
    <source>
        <dbReference type="Proteomes" id="UP000195442"/>
    </source>
</evidence>
<evidence type="ECO:0000256" key="11">
    <source>
        <dbReference type="ARBA" id="ARBA00023004"/>
    </source>
</evidence>
<dbReference type="EMBL" id="FUKJ01000110">
    <property type="protein sequence ID" value="SJM90983.1"/>
    <property type="molecule type" value="Genomic_DNA"/>
</dbReference>
<evidence type="ECO:0000259" key="15">
    <source>
        <dbReference type="PROSITE" id="PS51918"/>
    </source>
</evidence>
<dbReference type="PIRSF" id="PIRSF006004">
    <property type="entry name" value="CHP00048"/>
    <property type="match status" value="1"/>
</dbReference>
<evidence type="ECO:0000256" key="7">
    <source>
        <dbReference type="ARBA" id="ARBA00022679"/>
    </source>
</evidence>
<evidence type="ECO:0000256" key="12">
    <source>
        <dbReference type="ARBA" id="ARBA00023014"/>
    </source>
</evidence>
<dbReference type="SFLD" id="SFLDG01062">
    <property type="entry name" value="methyltransferase_(Class_A)"/>
    <property type="match status" value="1"/>
</dbReference>
<accession>A0A1R4H3Z8</accession>
<dbReference type="GO" id="GO:0070040">
    <property type="term" value="F:rRNA (adenine(2503)-C2-)-methyltransferase activity"/>
    <property type="evidence" value="ECO:0007669"/>
    <property type="project" value="UniProtKB-UniRule"/>
</dbReference>
<dbReference type="SFLD" id="SFLDF00275">
    <property type="entry name" value="adenosine_C2_methyltransferase"/>
    <property type="match status" value="1"/>
</dbReference>
<dbReference type="EC" id="2.1.1.192" evidence="14"/>
<evidence type="ECO:0000256" key="13">
    <source>
        <dbReference type="ARBA" id="ARBA00023157"/>
    </source>
</evidence>
<gene>
    <name evidence="16" type="primary">yfgB</name>
    <name evidence="14" type="synonym">rlmN</name>
    <name evidence="16" type="ORF">CRENPOLYSF2_1980004</name>
</gene>
<comment type="catalytic activity">
    <reaction evidence="14">
        <text>adenosine(37) in tRNA + 2 reduced [2Fe-2S]-[ferredoxin] + 2 S-adenosyl-L-methionine = 2-methyladenosine(37) in tRNA + 5'-deoxyadenosine + L-methionine + 2 oxidized [2Fe-2S]-[ferredoxin] + S-adenosyl-L-homocysteine</text>
        <dbReference type="Rhea" id="RHEA:43332"/>
        <dbReference type="Rhea" id="RHEA-COMP:10000"/>
        <dbReference type="Rhea" id="RHEA-COMP:10001"/>
        <dbReference type="Rhea" id="RHEA-COMP:10162"/>
        <dbReference type="Rhea" id="RHEA-COMP:10485"/>
        <dbReference type="ChEBI" id="CHEBI:17319"/>
        <dbReference type="ChEBI" id="CHEBI:33737"/>
        <dbReference type="ChEBI" id="CHEBI:33738"/>
        <dbReference type="ChEBI" id="CHEBI:57844"/>
        <dbReference type="ChEBI" id="CHEBI:57856"/>
        <dbReference type="ChEBI" id="CHEBI:59789"/>
        <dbReference type="ChEBI" id="CHEBI:74411"/>
        <dbReference type="ChEBI" id="CHEBI:74497"/>
        <dbReference type="EC" id="2.1.1.192"/>
    </reaction>
</comment>
<keyword evidence="13 14" id="KW-1015">Disulfide bond</keyword>
<evidence type="ECO:0000313" key="16">
    <source>
        <dbReference type="EMBL" id="SJM90983.1"/>
    </source>
</evidence>
<keyword evidence="7 14" id="KW-0808">Transferase</keyword>
<sequence length="371" mass="41492">MTNFVLEPVNSKTINLLDFDRKGLAAFFVELGEKPFRATQLLKWIYQEGVEDFDLMTNFSKSLRAYLNEHCTILTPEIVVEQLASDGTCKWVVQTHCGNRIETVFIPEENRGTLCVSSQIGCALACTFCSTAQQGFNRNLATSEIIGQFVVAQKRLGADKKITNVVMMGMGEPLLNFDNVVAAMNLMMDDFSFGLSKRRVTISTSGVVPAMYRLTEVCDVSLAVSLHAYHDELRDVLVPINKKYPLKELMEACRDNAKIAPRRTVTFEYVMLKDINDSIKDAQGLVKLLKNVPAKLNLIPFNPFPNSSYVCSNKDTMLRFKTFLNDAGIITTIRKTRGEDIDAACGQLVGQVADKSRRHLKLQKMAAEHVA</sequence>
<evidence type="ECO:0000256" key="4">
    <source>
        <dbReference type="ARBA" id="ARBA00022490"/>
    </source>
</evidence>
<evidence type="ECO:0000256" key="6">
    <source>
        <dbReference type="ARBA" id="ARBA00022603"/>
    </source>
</evidence>
<dbReference type="InterPro" id="IPR027492">
    <property type="entry name" value="RNA_MTrfase_RlmN"/>
</dbReference>
<dbReference type="GO" id="GO:0000049">
    <property type="term" value="F:tRNA binding"/>
    <property type="evidence" value="ECO:0007669"/>
    <property type="project" value="UniProtKB-UniRule"/>
</dbReference>
<dbReference type="OrthoDB" id="9793973at2"/>
<keyword evidence="11 14" id="KW-0408">Iron</keyword>
<evidence type="ECO:0000256" key="14">
    <source>
        <dbReference type="HAMAP-Rule" id="MF_01849"/>
    </source>
</evidence>
<dbReference type="SFLD" id="SFLDS00029">
    <property type="entry name" value="Radical_SAM"/>
    <property type="match status" value="1"/>
</dbReference>
<keyword evidence="5 14" id="KW-0698">rRNA processing</keyword>
<feature type="active site" description="S-methylcysteine intermediate" evidence="14">
    <location>
        <position position="345"/>
    </location>
</feature>
<dbReference type="Gene3D" id="3.20.20.70">
    <property type="entry name" value="Aldolase class I"/>
    <property type="match status" value="1"/>
</dbReference>
<dbReference type="InterPro" id="IPR013785">
    <property type="entry name" value="Aldolase_TIM"/>
</dbReference>
<dbReference type="FunFam" id="1.10.150.530:FF:000003">
    <property type="entry name" value="Dual-specificity RNA methyltransferase RlmN"/>
    <property type="match status" value="1"/>
</dbReference>
<feature type="binding site" evidence="14">
    <location>
        <position position="129"/>
    </location>
    <ligand>
        <name>[4Fe-4S] cluster</name>
        <dbReference type="ChEBI" id="CHEBI:49883"/>
        <note>4Fe-4S-S-AdoMet</note>
    </ligand>
</feature>
<dbReference type="HAMAP" id="MF_01849">
    <property type="entry name" value="RNA_methyltr_RlmN"/>
    <property type="match status" value="1"/>
</dbReference>
<dbReference type="PANTHER" id="PTHR30544:SF5">
    <property type="entry name" value="RADICAL SAM CORE DOMAIN-CONTAINING PROTEIN"/>
    <property type="match status" value="1"/>
</dbReference>
<name>A0A1R4H3Z8_9GAMM</name>
<feature type="binding site" evidence="14">
    <location>
        <begin position="171"/>
        <end position="172"/>
    </location>
    <ligand>
        <name>S-adenosyl-L-methionine</name>
        <dbReference type="ChEBI" id="CHEBI:59789"/>
    </ligand>
</feature>
<keyword evidence="10 14" id="KW-0479">Metal-binding</keyword>
<comment type="caution">
    <text evidence="14">Lacks conserved residue(s) required for the propagation of feature annotation.</text>
</comment>
<keyword evidence="9 14" id="KW-0819">tRNA processing</keyword>
<dbReference type="InterPro" id="IPR007197">
    <property type="entry name" value="rSAM"/>
</dbReference>
<dbReference type="GO" id="GO:0002935">
    <property type="term" value="F:tRNA (adenine(37)-C2)-methyltransferase activity"/>
    <property type="evidence" value="ECO:0007669"/>
    <property type="project" value="UniProtKB-UniRule"/>
</dbReference>
<dbReference type="AlphaFoldDB" id="A0A1R4H3Z8"/>
<dbReference type="InterPro" id="IPR040072">
    <property type="entry name" value="Methyltransferase_A"/>
</dbReference>
<dbReference type="RefSeq" id="WP_087146336.1">
    <property type="nucleotide sequence ID" value="NZ_FUKJ01000110.1"/>
</dbReference>
<evidence type="ECO:0000256" key="9">
    <source>
        <dbReference type="ARBA" id="ARBA00022694"/>
    </source>
</evidence>
<comment type="catalytic activity">
    <reaction evidence="14">
        <text>adenosine(2503) in 23S rRNA + 2 reduced [2Fe-2S]-[ferredoxin] + 2 S-adenosyl-L-methionine = 2-methyladenosine(2503) in 23S rRNA + 5'-deoxyadenosine + L-methionine + 2 oxidized [2Fe-2S]-[ferredoxin] + S-adenosyl-L-homocysteine</text>
        <dbReference type="Rhea" id="RHEA:42916"/>
        <dbReference type="Rhea" id="RHEA-COMP:10000"/>
        <dbReference type="Rhea" id="RHEA-COMP:10001"/>
        <dbReference type="Rhea" id="RHEA-COMP:10152"/>
        <dbReference type="Rhea" id="RHEA-COMP:10282"/>
        <dbReference type="ChEBI" id="CHEBI:17319"/>
        <dbReference type="ChEBI" id="CHEBI:33737"/>
        <dbReference type="ChEBI" id="CHEBI:33738"/>
        <dbReference type="ChEBI" id="CHEBI:57844"/>
        <dbReference type="ChEBI" id="CHEBI:57856"/>
        <dbReference type="ChEBI" id="CHEBI:59789"/>
        <dbReference type="ChEBI" id="CHEBI:74411"/>
        <dbReference type="ChEBI" id="CHEBI:74497"/>
        <dbReference type="EC" id="2.1.1.192"/>
    </reaction>
</comment>
<dbReference type="FunFam" id="3.20.20.70:FF:000008">
    <property type="entry name" value="Dual-specificity RNA methyltransferase RlmN"/>
    <property type="match status" value="1"/>
</dbReference>
<dbReference type="InterPro" id="IPR048641">
    <property type="entry name" value="RlmN_N"/>
</dbReference>
<proteinExistence type="inferred from homology"/>
<dbReference type="Gene3D" id="1.10.150.530">
    <property type="match status" value="1"/>
</dbReference>
<reference evidence="17" key="1">
    <citation type="submission" date="2017-02" db="EMBL/GenBank/DDBJ databases">
        <authorList>
            <person name="Daims H."/>
        </authorList>
    </citation>
    <scope>NUCLEOTIDE SEQUENCE [LARGE SCALE GENOMIC DNA]</scope>
</reference>
<evidence type="ECO:0000256" key="1">
    <source>
        <dbReference type="ARBA" id="ARBA00004496"/>
    </source>
</evidence>
<dbReference type="InterPro" id="IPR004383">
    <property type="entry name" value="rRNA_lsu_MTrfase_RlmN/Cfr"/>
</dbReference>
<dbReference type="PANTHER" id="PTHR30544">
    <property type="entry name" value="23S RRNA METHYLTRANSFERASE"/>
    <property type="match status" value="1"/>
</dbReference>
<feature type="binding site" evidence="14">
    <location>
        <position position="203"/>
    </location>
    <ligand>
        <name>S-adenosyl-L-methionine</name>
        <dbReference type="ChEBI" id="CHEBI:59789"/>
    </ligand>
</feature>
<keyword evidence="4 14" id="KW-0963">Cytoplasm</keyword>
<dbReference type="Pfam" id="PF21016">
    <property type="entry name" value="RlmN_N"/>
    <property type="match status" value="1"/>
</dbReference>
<dbReference type="GO" id="GO:0051539">
    <property type="term" value="F:4 iron, 4 sulfur cluster binding"/>
    <property type="evidence" value="ECO:0007669"/>
    <property type="project" value="UniProtKB-UniRule"/>
</dbReference>
<evidence type="ECO:0000256" key="8">
    <source>
        <dbReference type="ARBA" id="ARBA00022691"/>
    </source>
</evidence>
<dbReference type="GO" id="GO:0046872">
    <property type="term" value="F:metal ion binding"/>
    <property type="evidence" value="ECO:0007669"/>
    <property type="project" value="UniProtKB-KW"/>
</dbReference>
<evidence type="ECO:0000256" key="5">
    <source>
        <dbReference type="ARBA" id="ARBA00022552"/>
    </source>
</evidence>
<organism evidence="16 17">
    <name type="scientific">Crenothrix polyspora</name>
    <dbReference type="NCBI Taxonomy" id="360316"/>
    <lineage>
        <taxon>Bacteria</taxon>
        <taxon>Pseudomonadati</taxon>
        <taxon>Pseudomonadota</taxon>
        <taxon>Gammaproteobacteria</taxon>
        <taxon>Methylococcales</taxon>
        <taxon>Crenotrichaceae</taxon>
        <taxon>Crenothrix</taxon>
    </lineage>
</organism>
<feature type="binding site" evidence="14">
    <location>
        <position position="302"/>
    </location>
    <ligand>
        <name>S-adenosyl-L-methionine</name>
        <dbReference type="ChEBI" id="CHEBI:59789"/>
    </ligand>
</feature>
<feature type="binding site" evidence="14">
    <location>
        <position position="126"/>
    </location>
    <ligand>
        <name>[4Fe-4S] cluster</name>
        <dbReference type="ChEBI" id="CHEBI:49883"/>
        <note>4Fe-4S-S-AdoMet</note>
    </ligand>
</feature>
<dbReference type="NCBIfam" id="TIGR00048">
    <property type="entry name" value="rRNA_mod_RlmN"/>
    <property type="match status" value="1"/>
</dbReference>
<dbReference type="SUPFAM" id="SSF102114">
    <property type="entry name" value="Radical SAM enzymes"/>
    <property type="match status" value="1"/>
</dbReference>
<comment type="cofactor">
    <cofactor evidence="14">
        <name>[4Fe-4S] cluster</name>
        <dbReference type="ChEBI" id="CHEBI:49883"/>
    </cofactor>
    <text evidence="14">Binds 1 [4Fe-4S] cluster. The cluster is coordinated with 3 cysteines and an exchangeable S-adenosyl-L-methionine.</text>
</comment>
<keyword evidence="8 14" id="KW-0949">S-adenosyl-L-methionine</keyword>
<protein>
    <recommendedName>
        <fullName evidence="14">Dual-specificity RNA methyltransferase RlmN</fullName>
        <ecNumber evidence="14">2.1.1.192</ecNumber>
    </recommendedName>
    <alternativeName>
        <fullName evidence="14">23S rRNA (adenine(2503)-C(2))-methyltransferase</fullName>
    </alternativeName>
    <alternativeName>
        <fullName evidence="14">23S rRNA m2A2503 methyltransferase</fullName>
    </alternativeName>
    <alternativeName>
        <fullName evidence="14">Ribosomal RNA large subunit methyltransferase N</fullName>
    </alternativeName>
    <alternativeName>
        <fullName evidence="14">tRNA (adenine(37)-C(2))-methyltransferase</fullName>
    </alternativeName>
    <alternativeName>
        <fullName evidence="14">tRNA m2A37 methyltransferase</fullName>
    </alternativeName>
</protein>
<evidence type="ECO:0000256" key="2">
    <source>
        <dbReference type="ARBA" id="ARBA00007544"/>
    </source>
</evidence>
<dbReference type="GO" id="GO:0019843">
    <property type="term" value="F:rRNA binding"/>
    <property type="evidence" value="ECO:0007669"/>
    <property type="project" value="UniProtKB-UniRule"/>
</dbReference>
<keyword evidence="3 14" id="KW-0004">4Fe-4S</keyword>
<feature type="binding site" evidence="14">
    <location>
        <position position="122"/>
    </location>
    <ligand>
        <name>[4Fe-4S] cluster</name>
        <dbReference type="ChEBI" id="CHEBI:49883"/>
        <note>4Fe-4S-S-AdoMet</note>
    </ligand>
</feature>
<dbReference type="GO" id="GO:0005737">
    <property type="term" value="C:cytoplasm"/>
    <property type="evidence" value="ECO:0007669"/>
    <property type="project" value="UniProtKB-SubCell"/>
</dbReference>
<comment type="miscellaneous">
    <text evidence="14">Reaction proceeds by a ping-pong mechanism involving intermediate methylation of a conserved cysteine residue.</text>
</comment>
<comment type="similarity">
    <text evidence="2 14">Belongs to the radical SAM superfamily. RlmN family.</text>
</comment>
<keyword evidence="12 14" id="KW-0411">Iron-sulfur</keyword>
<feature type="binding site" evidence="14">
    <location>
        <begin position="225"/>
        <end position="227"/>
    </location>
    <ligand>
        <name>S-adenosyl-L-methionine</name>
        <dbReference type="ChEBI" id="CHEBI:59789"/>
    </ligand>
</feature>
<comment type="function">
    <text evidence="14">Specifically methylates position 2 of adenine 2503 in 23S rRNA and position 2 of adenine 37 in tRNAs. m2A2503 modification seems to play a crucial role in the proofreading step occurring at the peptidyl transferase center and thus would serve to optimize ribosomal fidelity.</text>
</comment>
<dbReference type="PROSITE" id="PS51918">
    <property type="entry name" value="RADICAL_SAM"/>
    <property type="match status" value="1"/>
</dbReference>
<feature type="domain" description="Radical SAM core" evidence="15">
    <location>
        <begin position="108"/>
        <end position="340"/>
    </location>
</feature>
<dbReference type="CDD" id="cd01335">
    <property type="entry name" value="Radical_SAM"/>
    <property type="match status" value="1"/>
</dbReference>
<dbReference type="GO" id="GO:0070475">
    <property type="term" value="P:rRNA base methylation"/>
    <property type="evidence" value="ECO:0007669"/>
    <property type="project" value="UniProtKB-UniRule"/>
</dbReference>
<feature type="active site" description="Proton acceptor" evidence="14">
    <location>
        <position position="102"/>
    </location>
</feature>
<comment type="subcellular location">
    <subcellularLocation>
        <location evidence="1 14">Cytoplasm</location>
    </subcellularLocation>
</comment>
<evidence type="ECO:0000256" key="3">
    <source>
        <dbReference type="ARBA" id="ARBA00022485"/>
    </source>
</evidence>
<dbReference type="GO" id="GO:0030488">
    <property type="term" value="P:tRNA methylation"/>
    <property type="evidence" value="ECO:0007669"/>
    <property type="project" value="UniProtKB-UniRule"/>
</dbReference>